<evidence type="ECO:0000259" key="2">
    <source>
        <dbReference type="Pfam" id="PF00248"/>
    </source>
</evidence>
<gene>
    <name evidence="3" type="ORF">JKP88DRAFT_203199</name>
</gene>
<dbReference type="PANTHER" id="PTHR43364">
    <property type="entry name" value="NADH-SPECIFIC METHYLGLYOXAL REDUCTASE-RELATED"/>
    <property type="match status" value="1"/>
</dbReference>
<feature type="domain" description="NADP-dependent oxidoreductase" evidence="2">
    <location>
        <begin position="6"/>
        <end position="308"/>
    </location>
</feature>
<dbReference type="Proteomes" id="UP000664859">
    <property type="component" value="Unassembled WGS sequence"/>
</dbReference>
<dbReference type="Gene3D" id="3.20.20.100">
    <property type="entry name" value="NADP-dependent oxidoreductase domain"/>
    <property type="match status" value="1"/>
</dbReference>
<evidence type="ECO:0000313" key="4">
    <source>
        <dbReference type="Proteomes" id="UP000664859"/>
    </source>
</evidence>
<keyword evidence="1" id="KW-0560">Oxidoreductase</keyword>
<name>A0A835YS59_9STRA</name>
<dbReference type="PANTHER" id="PTHR43364:SF4">
    <property type="entry name" value="NAD(P)-LINKED OXIDOREDUCTASE SUPERFAMILY PROTEIN"/>
    <property type="match status" value="1"/>
</dbReference>
<comment type="caution">
    <text evidence="3">The sequence shown here is derived from an EMBL/GenBank/DDBJ whole genome shotgun (WGS) entry which is preliminary data.</text>
</comment>
<dbReference type="InterPro" id="IPR036812">
    <property type="entry name" value="NAD(P)_OxRdtase_dom_sf"/>
</dbReference>
<proteinExistence type="predicted"/>
<protein>
    <submittedName>
        <fullName evidence="3">Aldo-keto reductase family 7, member A2</fullName>
    </submittedName>
</protein>
<reference evidence="3" key="1">
    <citation type="submission" date="2021-02" db="EMBL/GenBank/DDBJ databases">
        <title>First Annotated Genome of the Yellow-green Alga Tribonema minus.</title>
        <authorList>
            <person name="Mahan K.M."/>
        </authorList>
    </citation>
    <scope>NUCLEOTIDE SEQUENCE</scope>
    <source>
        <strain evidence="3">UTEX B ZZ1240</strain>
    </source>
</reference>
<dbReference type="EMBL" id="JAFCMP010000540">
    <property type="protein sequence ID" value="KAG5176149.1"/>
    <property type="molecule type" value="Genomic_DNA"/>
</dbReference>
<dbReference type="AlphaFoldDB" id="A0A835YS59"/>
<dbReference type="InterPro" id="IPR023210">
    <property type="entry name" value="NADP_OxRdtase_dom"/>
</dbReference>
<dbReference type="CDD" id="cd19075">
    <property type="entry name" value="AKR_AKR7A1-5"/>
    <property type="match status" value="1"/>
</dbReference>
<dbReference type="Pfam" id="PF00248">
    <property type="entry name" value="Aldo_ket_red"/>
    <property type="match status" value="1"/>
</dbReference>
<evidence type="ECO:0000256" key="1">
    <source>
        <dbReference type="ARBA" id="ARBA00023002"/>
    </source>
</evidence>
<dbReference type="InterPro" id="IPR050523">
    <property type="entry name" value="AKR_Detox_Biosynth"/>
</dbReference>
<evidence type="ECO:0000313" key="3">
    <source>
        <dbReference type="EMBL" id="KAG5176149.1"/>
    </source>
</evidence>
<dbReference type="SUPFAM" id="SSF51430">
    <property type="entry name" value="NAD(P)-linked oxidoreductase"/>
    <property type="match status" value="1"/>
</dbReference>
<organism evidence="3 4">
    <name type="scientific">Tribonema minus</name>
    <dbReference type="NCBI Taxonomy" id="303371"/>
    <lineage>
        <taxon>Eukaryota</taxon>
        <taxon>Sar</taxon>
        <taxon>Stramenopiles</taxon>
        <taxon>Ochrophyta</taxon>
        <taxon>PX clade</taxon>
        <taxon>Xanthophyceae</taxon>
        <taxon>Tribonematales</taxon>
        <taxon>Tribonemataceae</taxon>
        <taxon>Tribonema</taxon>
    </lineage>
</organism>
<keyword evidence="4" id="KW-1185">Reference proteome</keyword>
<dbReference type="OrthoDB" id="2310150at2759"/>
<accession>A0A835YS59</accession>
<dbReference type="GO" id="GO:0016491">
    <property type="term" value="F:oxidoreductase activity"/>
    <property type="evidence" value="ECO:0007669"/>
    <property type="project" value="UniProtKB-KW"/>
</dbReference>
<sequence>MGIPSPMTKELASEALQIFKAAGHSDLDTAIMYQGGQTEVTLGELQVGSSVKVAIKANPWYRDGKTFDDPVAGLEPAQLKEQVRTSLKHLKLDKAQLLYLHAPDHVTPIRDTLSALHDLHKEGLFEQWGLSNYASWQVVDIYHLCKAMNMPPPSVYQARRKGNPALFGMYNAVTREVEKELLPALRHCGMQFYAYNPLAGGVLTGKWRYDDQPQSGRFNINTVWGNRYRERFWQRPLFDALERVRRACDAHATTPTAASLRWLLHHGALRDGDGVIIGGSSVEQVAQNAAACAEGPLPSDVVAALDDAWLAARGNCPLYFR</sequence>